<dbReference type="EMBL" id="AAPH01000002">
    <property type="protein sequence ID" value="EAS45104.1"/>
    <property type="molecule type" value="Genomic_DNA"/>
</dbReference>
<gene>
    <name evidence="1" type="ORF">P3TCK_21510</name>
</gene>
<sequence>MRKTDKKIDNAIRNELIEVCDIALISVDGFQWLTHEVNYDRFPASLKVVCVFNTDAQLLALKQQEQDVFLRNLIKTHLNKVNVVLKDVRGQVQFDSEEACERSHGGKWVLRLAN</sequence>
<dbReference type="Proteomes" id="UP000003789">
    <property type="component" value="Unassembled WGS sequence"/>
</dbReference>
<organism evidence="1 2">
    <name type="scientific">Photobacterium profundum 3TCK</name>
    <dbReference type="NCBI Taxonomy" id="314280"/>
    <lineage>
        <taxon>Bacteria</taxon>
        <taxon>Pseudomonadati</taxon>
        <taxon>Pseudomonadota</taxon>
        <taxon>Gammaproteobacteria</taxon>
        <taxon>Vibrionales</taxon>
        <taxon>Vibrionaceae</taxon>
        <taxon>Photobacterium</taxon>
    </lineage>
</organism>
<accession>Q1Z8K4</accession>
<comment type="caution">
    <text evidence="1">The sequence shown here is derived from an EMBL/GenBank/DDBJ whole genome shotgun (WGS) entry which is preliminary data.</text>
</comment>
<name>Q1Z8K4_9GAMM</name>
<reference evidence="1 2" key="1">
    <citation type="submission" date="2006-03" db="EMBL/GenBank/DDBJ databases">
        <authorList>
            <person name="Bartlett D.H."/>
            <person name="Valle G."/>
            <person name="Lauro F.M."/>
            <person name="Vezzi A."/>
            <person name="Simonato F."/>
            <person name="Eloe E."/>
            <person name="Vitulo N."/>
            <person name="Stratton T.K."/>
            <person name="D'angelo M."/>
            <person name="Ferriera S."/>
            <person name="Johnson J."/>
            <person name="Kravitz S."/>
            <person name="Beeson K."/>
            <person name="Sutton G."/>
            <person name="Rogers Y."/>
            <person name="Friedman R."/>
            <person name="Frazier M."/>
            <person name="Venter J.C."/>
        </authorList>
    </citation>
    <scope>NUCLEOTIDE SEQUENCE [LARGE SCALE GENOMIC DNA]</scope>
    <source>
        <strain evidence="1 2">3TCK</strain>
    </source>
</reference>
<dbReference type="OrthoDB" id="6996126at2"/>
<dbReference type="HOGENOM" id="CLU_150651_1_0_6"/>
<evidence type="ECO:0008006" key="3">
    <source>
        <dbReference type="Google" id="ProtNLM"/>
    </source>
</evidence>
<evidence type="ECO:0000313" key="1">
    <source>
        <dbReference type="EMBL" id="EAS45104.1"/>
    </source>
</evidence>
<evidence type="ECO:0000313" key="2">
    <source>
        <dbReference type="Proteomes" id="UP000003789"/>
    </source>
</evidence>
<dbReference type="AlphaFoldDB" id="Q1Z8K4"/>
<dbReference type="RefSeq" id="WP_006232223.1">
    <property type="nucleotide sequence ID" value="NZ_CH724135.1"/>
</dbReference>
<protein>
    <recommendedName>
        <fullName evidence="3">Fis family transcriptional regulator</fullName>
    </recommendedName>
</protein>
<proteinExistence type="predicted"/>